<evidence type="ECO:0000256" key="5">
    <source>
        <dbReference type="ARBA" id="ARBA00038129"/>
    </source>
</evidence>
<keyword evidence="2" id="KW-0805">Transcription regulation</keyword>
<name>A0A921UFT0_SORBI</name>
<sequence>MSNGSEDRSEHPQELNGSSPTPLMTPQEQEIDDFWRRRQEDIENLMNFNNHNLPIENIEEIIRANLGSVMTSSDTPPYVTKLCELFIQELAIRAWMCASSHGRYTILESDITEAINSTKPYSFLNGVLPRHGTNHDQESTSSNMSQLLQETQFLAASDESIRTATPTIMTPIVGHGEVVDGDHQNIGVQRCPENYDSASANNTDSTKDMVASESTLHKLVKEEDSQFPEENHVLTSSNALEMKNDEDLNNMSTTSSGSTKETK</sequence>
<evidence type="ECO:0000256" key="3">
    <source>
        <dbReference type="ARBA" id="ARBA00023163"/>
    </source>
</evidence>
<dbReference type="AlphaFoldDB" id="A0A921UFT0"/>
<dbReference type="OrthoDB" id="666368at2759"/>
<dbReference type="PANTHER" id="PTHR10252">
    <property type="entry name" value="HISTONE-LIKE TRANSCRIPTION FACTOR CCAAT-RELATED"/>
    <property type="match status" value="1"/>
</dbReference>
<dbReference type="KEGG" id="sbi:8071541"/>
<dbReference type="Gene3D" id="1.10.20.10">
    <property type="entry name" value="Histone, subunit A"/>
    <property type="match status" value="1"/>
</dbReference>
<dbReference type="PANTHER" id="PTHR10252:SF136">
    <property type="entry name" value="TRANSCRIPTION FACTOR CBF_NF-Y_ARCHAEAL HISTONE DOMAIN-CONTAINING PROTEIN"/>
    <property type="match status" value="1"/>
</dbReference>
<evidence type="ECO:0000256" key="1">
    <source>
        <dbReference type="ARBA" id="ARBA00004123"/>
    </source>
</evidence>
<evidence type="ECO:0000259" key="7">
    <source>
        <dbReference type="Pfam" id="PF00125"/>
    </source>
</evidence>
<dbReference type="Proteomes" id="UP000807115">
    <property type="component" value="Chromosome 5"/>
</dbReference>
<dbReference type="InterPro" id="IPR050568">
    <property type="entry name" value="Transcr_DNA_Rep_Reg"/>
</dbReference>
<dbReference type="EMBL" id="CM027684">
    <property type="protein sequence ID" value="KAG0529360.1"/>
    <property type="molecule type" value="Genomic_DNA"/>
</dbReference>
<keyword evidence="4" id="KW-0539">Nucleus</keyword>
<dbReference type="SUPFAM" id="SSF47113">
    <property type="entry name" value="Histone-fold"/>
    <property type="match status" value="1"/>
</dbReference>
<accession>A0A921UFT0</accession>
<feature type="region of interest" description="Disordered" evidence="6">
    <location>
        <begin position="224"/>
        <end position="263"/>
    </location>
</feature>
<reference evidence="8" key="1">
    <citation type="journal article" date="2019" name="BMC Genomics">
        <title>A new reference genome for Sorghum bicolor reveals high levels of sequence similarity between sweet and grain genotypes: implications for the genetics of sugar metabolism.</title>
        <authorList>
            <person name="Cooper E.A."/>
            <person name="Brenton Z.W."/>
            <person name="Flinn B.S."/>
            <person name="Jenkins J."/>
            <person name="Shu S."/>
            <person name="Flowers D."/>
            <person name="Luo F."/>
            <person name="Wang Y."/>
            <person name="Xia P."/>
            <person name="Barry K."/>
            <person name="Daum C."/>
            <person name="Lipzen A."/>
            <person name="Yoshinaga Y."/>
            <person name="Schmutz J."/>
            <person name="Saski C."/>
            <person name="Vermerris W."/>
            <person name="Kresovich S."/>
        </authorList>
    </citation>
    <scope>NUCLEOTIDE SEQUENCE</scope>
</reference>
<reference evidence="8" key="2">
    <citation type="submission" date="2020-10" db="EMBL/GenBank/DDBJ databases">
        <authorList>
            <person name="Cooper E.A."/>
            <person name="Brenton Z.W."/>
            <person name="Flinn B.S."/>
            <person name="Jenkins J."/>
            <person name="Shu S."/>
            <person name="Flowers D."/>
            <person name="Luo F."/>
            <person name="Wang Y."/>
            <person name="Xia P."/>
            <person name="Barry K."/>
            <person name="Daum C."/>
            <person name="Lipzen A."/>
            <person name="Yoshinaga Y."/>
            <person name="Schmutz J."/>
            <person name="Saski C."/>
            <person name="Vermerris W."/>
            <person name="Kresovich S."/>
        </authorList>
    </citation>
    <scope>NUCLEOTIDE SEQUENCE</scope>
</reference>
<keyword evidence="3" id="KW-0804">Transcription</keyword>
<proteinExistence type="inferred from homology"/>
<evidence type="ECO:0000256" key="2">
    <source>
        <dbReference type="ARBA" id="ARBA00023015"/>
    </source>
</evidence>
<dbReference type="GO" id="GO:0003677">
    <property type="term" value="F:DNA binding"/>
    <property type="evidence" value="ECO:0007669"/>
    <property type="project" value="InterPro"/>
</dbReference>
<comment type="similarity">
    <text evidence="5">Belongs to the NFYC/HAP5 subunit family.</text>
</comment>
<feature type="compositionally biased region" description="Polar residues" evidence="6">
    <location>
        <begin position="15"/>
        <end position="26"/>
    </location>
</feature>
<comment type="caution">
    <text evidence="8">The sequence shown here is derived from an EMBL/GenBank/DDBJ whole genome shotgun (WGS) entry which is preliminary data.</text>
</comment>
<protein>
    <recommendedName>
        <fullName evidence="7">Core Histone H2A/H2B/H3 domain-containing protein</fullName>
    </recommendedName>
</protein>
<dbReference type="InterPro" id="IPR007125">
    <property type="entry name" value="H2A/H2B/H3"/>
</dbReference>
<evidence type="ECO:0000313" key="8">
    <source>
        <dbReference type="EMBL" id="KAG0529360.1"/>
    </source>
</evidence>
<evidence type="ECO:0000256" key="4">
    <source>
        <dbReference type="ARBA" id="ARBA00023242"/>
    </source>
</evidence>
<gene>
    <name evidence="8" type="ORF">BDA96_05G092000</name>
</gene>
<feature type="region of interest" description="Disordered" evidence="6">
    <location>
        <begin position="1"/>
        <end position="26"/>
    </location>
</feature>
<dbReference type="GO" id="GO:0046982">
    <property type="term" value="F:protein heterodimerization activity"/>
    <property type="evidence" value="ECO:0007669"/>
    <property type="project" value="InterPro"/>
</dbReference>
<feature type="domain" description="Core Histone H2A/H2B/H3" evidence="7">
    <location>
        <begin position="47"/>
        <end position="115"/>
    </location>
</feature>
<feature type="compositionally biased region" description="Low complexity" evidence="6">
    <location>
        <begin position="252"/>
        <end position="263"/>
    </location>
</feature>
<dbReference type="InterPro" id="IPR009072">
    <property type="entry name" value="Histone-fold"/>
</dbReference>
<feature type="compositionally biased region" description="Basic and acidic residues" evidence="6">
    <location>
        <begin position="1"/>
        <end position="13"/>
    </location>
</feature>
<organism evidence="8 9">
    <name type="scientific">Sorghum bicolor</name>
    <name type="common">Sorghum</name>
    <name type="synonym">Sorghum vulgare</name>
    <dbReference type="NCBI Taxonomy" id="4558"/>
    <lineage>
        <taxon>Eukaryota</taxon>
        <taxon>Viridiplantae</taxon>
        <taxon>Streptophyta</taxon>
        <taxon>Embryophyta</taxon>
        <taxon>Tracheophyta</taxon>
        <taxon>Spermatophyta</taxon>
        <taxon>Magnoliopsida</taxon>
        <taxon>Liliopsida</taxon>
        <taxon>Poales</taxon>
        <taxon>Poaceae</taxon>
        <taxon>PACMAD clade</taxon>
        <taxon>Panicoideae</taxon>
        <taxon>Andropogonodae</taxon>
        <taxon>Andropogoneae</taxon>
        <taxon>Sorghinae</taxon>
        <taxon>Sorghum</taxon>
    </lineage>
</organism>
<evidence type="ECO:0000256" key="6">
    <source>
        <dbReference type="SAM" id="MobiDB-lite"/>
    </source>
</evidence>
<evidence type="ECO:0000313" key="9">
    <source>
        <dbReference type="Proteomes" id="UP000807115"/>
    </source>
</evidence>
<dbReference type="Pfam" id="PF00125">
    <property type="entry name" value="Histone"/>
    <property type="match status" value="1"/>
</dbReference>
<dbReference type="GO" id="GO:0005634">
    <property type="term" value="C:nucleus"/>
    <property type="evidence" value="ECO:0007669"/>
    <property type="project" value="UniProtKB-SubCell"/>
</dbReference>
<comment type="subcellular location">
    <subcellularLocation>
        <location evidence="1">Nucleus</location>
    </subcellularLocation>
</comment>